<dbReference type="InterPro" id="IPR000792">
    <property type="entry name" value="Tscrpt_reg_LuxR_C"/>
</dbReference>
<evidence type="ECO:0000259" key="4">
    <source>
        <dbReference type="PROSITE" id="PS50043"/>
    </source>
</evidence>
<keyword evidence="2" id="KW-0238">DNA-binding</keyword>
<evidence type="ECO:0000313" key="5">
    <source>
        <dbReference type="EMBL" id="CAB3809128.1"/>
    </source>
</evidence>
<dbReference type="InterPro" id="IPR016032">
    <property type="entry name" value="Sig_transdc_resp-reg_C-effctor"/>
</dbReference>
<feature type="domain" description="HTH luxR-type" evidence="4">
    <location>
        <begin position="206"/>
        <end position="271"/>
    </location>
</feature>
<dbReference type="PRINTS" id="PR00038">
    <property type="entry name" value="HTHLUXR"/>
</dbReference>
<sequence length="281" mass="31061">MSDPANPVLDLQLGQFALVTEMFGDIAQHVGSPQFIQALYENVVRFVDCDAVHLDYERVSSAHRSVGWIGSFGRDRELVAQTMRLYYQNYANDDVTYDGIDVMEEVRVLQVSSQKVATELRHLFYDIADIHDECVVAGIVNGTSYSMSMARGRRLPSFSLKELSLLKHLARVVLPLAASHRRLAGAMAPEDTAPDATDRNLLAQWLPQLHGKLTPREAHVCSSFINGMTTQAIAESMGVKASTVNTYAKRAFEKLGVDSRRQLVALVLKNAPLDAGERGAQ</sequence>
<dbReference type="GO" id="GO:0006355">
    <property type="term" value="P:regulation of DNA-templated transcription"/>
    <property type="evidence" value="ECO:0007669"/>
    <property type="project" value="InterPro"/>
</dbReference>
<dbReference type="PROSITE" id="PS50043">
    <property type="entry name" value="HTH_LUXR_2"/>
    <property type="match status" value="1"/>
</dbReference>
<dbReference type="Gene3D" id="1.10.10.10">
    <property type="entry name" value="Winged helix-like DNA-binding domain superfamily/Winged helix DNA-binding domain"/>
    <property type="match status" value="1"/>
</dbReference>
<dbReference type="PANTHER" id="PTHR44688:SF16">
    <property type="entry name" value="DNA-BINDING TRANSCRIPTIONAL ACTIVATOR DEVR_DOSR"/>
    <property type="match status" value="1"/>
</dbReference>
<keyword evidence="3" id="KW-0804">Transcription</keyword>
<dbReference type="SUPFAM" id="SSF46894">
    <property type="entry name" value="C-terminal effector domain of the bipartite response regulators"/>
    <property type="match status" value="1"/>
</dbReference>
<accession>A0A6J5GZR5</accession>
<dbReference type="EMBL" id="CADIKL010000064">
    <property type="protein sequence ID" value="CAB3809128.1"/>
    <property type="molecule type" value="Genomic_DNA"/>
</dbReference>
<name>A0A6J5GZR5_9BURK</name>
<evidence type="ECO:0000313" key="6">
    <source>
        <dbReference type="Proteomes" id="UP000494119"/>
    </source>
</evidence>
<evidence type="ECO:0000256" key="3">
    <source>
        <dbReference type="ARBA" id="ARBA00023163"/>
    </source>
</evidence>
<keyword evidence="6" id="KW-1185">Reference proteome</keyword>
<dbReference type="SMART" id="SM00421">
    <property type="entry name" value="HTH_LUXR"/>
    <property type="match status" value="1"/>
</dbReference>
<reference evidence="5 6" key="1">
    <citation type="submission" date="2020-04" db="EMBL/GenBank/DDBJ databases">
        <authorList>
            <person name="De Canck E."/>
        </authorList>
    </citation>
    <scope>NUCLEOTIDE SEQUENCE [LARGE SCALE GENOMIC DNA]</scope>
    <source>
        <strain evidence="5 6">LMG 28688</strain>
    </source>
</reference>
<proteinExistence type="predicted"/>
<dbReference type="Proteomes" id="UP000494119">
    <property type="component" value="Unassembled WGS sequence"/>
</dbReference>
<dbReference type="GO" id="GO:0003677">
    <property type="term" value="F:DNA binding"/>
    <property type="evidence" value="ECO:0007669"/>
    <property type="project" value="UniProtKB-KW"/>
</dbReference>
<dbReference type="AlphaFoldDB" id="A0A6J5GZR5"/>
<keyword evidence="1" id="KW-0805">Transcription regulation</keyword>
<dbReference type="PROSITE" id="PS00622">
    <property type="entry name" value="HTH_LUXR_1"/>
    <property type="match status" value="1"/>
</dbReference>
<evidence type="ECO:0000256" key="1">
    <source>
        <dbReference type="ARBA" id="ARBA00023015"/>
    </source>
</evidence>
<organism evidence="5 6">
    <name type="scientific">Paraburkholderia caffeinitolerans</name>
    <dbReference type="NCBI Taxonomy" id="1723730"/>
    <lineage>
        <taxon>Bacteria</taxon>
        <taxon>Pseudomonadati</taxon>
        <taxon>Pseudomonadota</taxon>
        <taxon>Betaproteobacteria</taxon>
        <taxon>Burkholderiales</taxon>
        <taxon>Burkholderiaceae</taxon>
        <taxon>Paraburkholderia</taxon>
    </lineage>
</organism>
<dbReference type="PANTHER" id="PTHR44688">
    <property type="entry name" value="DNA-BINDING TRANSCRIPTIONAL ACTIVATOR DEVR_DOSR"/>
    <property type="match status" value="1"/>
</dbReference>
<dbReference type="InterPro" id="IPR036388">
    <property type="entry name" value="WH-like_DNA-bd_sf"/>
</dbReference>
<evidence type="ECO:0000256" key="2">
    <source>
        <dbReference type="ARBA" id="ARBA00023125"/>
    </source>
</evidence>
<dbReference type="Pfam" id="PF00196">
    <property type="entry name" value="GerE"/>
    <property type="match status" value="1"/>
</dbReference>
<gene>
    <name evidence="5" type="ORF">LMG28688_06930</name>
</gene>
<protein>
    <recommendedName>
        <fullName evidence="4">HTH luxR-type domain-containing protein</fullName>
    </recommendedName>
</protein>
<dbReference type="CDD" id="cd06170">
    <property type="entry name" value="LuxR_C_like"/>
    <property type="match status" value="1"/>
</dbReference>